<sequence>RIQEGCSFSSLVTQLMQTVEDYAWEGEKEAVSGEGVTLNQATDAAEWAIKTRIIFTDDSSRYFVIPSNDIIQATGDTETLNNIAAHYLLRYLNSNAPAWDRWESLRDAVENLYIIDSRADGDKIWCTCYKSIDNKKPKQEACIHCLGVKLLLEGRLGSFELVDLMPFAPRSRGRPKYDTTPALQINEAYRARSRGVAGYAARTASSIGRLPYAAKKLDYSVIRRMMTHDVQITNLPLDMSAPAISSSTGSQDPSSSYAIE</sequence>
<feature type="non-terminal residue" evidence="3">
    <location>
        <position position="1"/>
    </location>
</feature>
<dbReference type="OrthoDB" id="10499955at2759"/>
<evidence type="ECO:0000313" key="3">
    <source>
        <dbReference type="EMBL" id="KAF4648026.1"/>
    </source>
</evidence>
<dbReference type="InterPro" id="IPR007527">
    <property type="entry name" value="Znf_SWIM"/>
</dbReference>
<protein>
    <recommendedName>
        <fullName evidence="2">SWIM-type domain-containing protein</fullName>
    </recommendedName>
</protein>
<keyword evidence="4" id="KW-1185">Reference proteome</keyword>
<feature type="non-terminal residue" evidence="3">
    <location>
        <position position="260"/>
    </location>
</feature>
<dbReference type="EMBL" id="JAAPAO010002227">
    <property type="protein sequence ID" value="KAF4648026.1"/>
    <property type="molecule type" value="Genomic_DNA"/>
</dbReference>
<reference evidence="3 4" key="1">
    <citation type="submission" date="2020-04" db="EMBL/GenBank/DDBJ databases">
        <title>Perkinsus chesapeaki whole genome sequence.</title>
        <authorList>
            <person name="Bogema D.R."/>
        </authorList>
    </citation>
    <scope>NUCLEOTIDE SEQUENCE [LARGE SCALE GENOMIC DNA]</scope>
    <source>
        <strain evidence="3">ATCC PRA-425</strain>
    </source>
</reference>
<dbReference type="PROSITE" id="PS50966">
    <property type="entry name" value="ZF_SWIM"/>
    <property type="match status" value="1"/>
</dbReference>
<keyword evidence="1" id="KW-0862">Zinc</keyword>
<proteinExistence type="predicted"/>
<dbReference type="AlphaFoldDB" id="A0A7J6KND6"/>
<accession>A0A7J6KND6</accession>
<dbReference type="Proteomes" id="UP000591131">
    <property type="component" value="Unassembled WGS sequence"/>
</dbReference>
<feature type="domain" description="SWIM-type" evidence="2">
    <location>
        <begin position="113"/>
        <end position="153"/>
    </location>
</feature>
<gene>
    <name evidence="3" type="ORF">FOL47_003842</name>
</gene>
<organism evidence="3 4">
    <name type="scientific">Perkinsus chesapeaki</name>
    <name type="common">Clam parasite</name>
    <name type="synonym">Perkinsus andrewsi</name>
    <dbReference type="NCBI Taxonomy" id="330153"/>
    <lineage>
        <taxon>Eukaryota</taxon>
        <taxon>Sar</taxon>
        <taxon>Alveolata</taxon>
        <taxon>Perkinsozoa</taxon>
        <taxon>Perkinsea</taxon>
        <taxon>Perkinsida</taxon>
        <taxon>Perkinsidae</taxon>
        <taxon>Perkinsus</taxon>
    </lineage>
</organism>
<keyword evidence="1" id="KW-0863">Zinc-finger</keyword>
<evidence type="ECO:0000256" key="1">
    <source>
        <dbReference type="PROSITE-ProRule" id="PRU00325"/>
    </source>
</evidence>
<name>A0A7J6KND6_PERCH</name>
<evidence type="ECO:0000259" key="2">
    <source>
        <dbReference type="PROSITE" id="PS50966"/>
    </source>
</evidence>
<keyword evidence="1" id="KW-0479">Metal-binding</keyword>
<dbReference type="GO" id="GO:0008270">
    <property type="term" value="F:zinc ion binding"/>
    <property type="evidence" value="ECO:0007669"/>
    <property type="project" value="UniProtKB-KW"/>
</dbReference>
<evidence type="ECO:0000313" key="4">
    <source>
        <dbReference type="Proteomes" id="UP000591131"/>
    </source>
</evidence>
<comment type="caution">
    <text evidence="3">The sequence shown here is derived from an EMBL/GenBank/DDBJ whole genome shotgun (WGS) entry which is preliminary data.</text>
</comment>